<dbReference type="InterPro" id="IPR002110">
    <property type="entry name" value="Ankyrin_rpt"/>
</dbReference>
<comment type="caution">
    <text evidence="4">The sequence shown here is derived from an EMBL/GenBank/DDBJ whole genome shotgun (WGS) entry which is preliminary data.</text>
</comment>
<dbReference type="EMBL" id="SRPW01001758">
    <property type="protein sequence ID" value="KAG5999229.1"/>
    <property type="molecule type" value="Genomic_DNA"/>
</dbReference>
<proteinExistence type="predicted"/>
<keyword evidence="2 3" id="KW-0040">ANK repeat</keyword>
<evidence type="ECO:0000256" key="2">
    <source>
        <dbReference type="ARBA" id="ARBA00023043"/>
    </source>
</evidence>
<accession>A0A9P7SYJ3</accession>
<dbReference type="AlphaFoldDB" id="A0A9P7SYJ3"/>
<dbReference type="OrthoDB" id="426293at2759"/>
<name>A0A9P7SYJ3_9HYPO</name>
<feature type="repeat" description="ANK" evidence="3">
    <location>
        <begin position="112"/>
        <end position="144"/>
    </location>
</feature>
<dbReference type="SUPFAM" id="SSF48403">
    <property type="entry name" value="Ankyrin repeat"/>
    <property type="match status" value="1"/>
</dbReference>
<keyword evidence="1" id="KW-0677">Repeat</keyword>
<protein>
    <recommendedName>
        <fullName evidence="6">Ankyrin</fullName>
    </recommendedName>
</protein>
<dbReference type="PANTHER" id="PTHR24198">
    <property type="entry name" value="ANKYRIN REPEAT AND PROTEIN KINASE DOMAIN-CONTAINING PROTEIN"/>
    <property type="match status" value="1"/>
</dbReference>
<dbReference type="PROSITE" id="PS50088">
    <property type="entry name" value="ANK_REPEAT"/>
    <property type="match status" value="2"/>
</dbReference>
<dbReference type="SMART" id="SM00248">
    <property type="entry name" value="ANK"/>
    <property type="match status" value="3"/>
</dbReference>
<dbReference type="PROSITE" id="PS50297">
    <property type="entry name" value="ANK_REP_REGION"/>
    <property type="match status" value="2"/>
</dbReference>
<organism evidence="4 5">
    <name type="scientific">Claviceps pusilla</name>
    <dbReference type="NCBI Taxonomy" id="123648"/>
    <lineage>
        <taxon>Eukaryota</taxon>
        <taxon>Fungi</taxon>
        <taxon>Dikarya</taxon>
        <taxon>Ascomycota</taxon>
        <taxon>Pezizomycotina</taxon>
        <taxon>Sordariomycetes</taxon>
        <taxon>Hypocreomycetidae</taxon>
        <taxon>Hypocreales</taxon>
        <taxon>Clavicipitaceae</taxon>
        <taxon>Claviceps</taxon>
    </lineage>
</organism>
<sequence>MSLLDLANELLLATVQFVDSEGDIDALCRCNRRLYNLLIGHLYRFNARHSGASGLIWAAECGRLDTLKRAVATGVRLLDLAVLPTAAKYGHKACVDFLLAMPGVDVNVQDADGSTAVATASKHGHVDVVKSLLAADADLRTNYDGLSPLHFAIADGHTEVVALLFAKRSRRIQSQPEKRLDAAGICHPEAPL</sequence>
<dbReference type="Pfam" id="PF12796">
    <property type="entry name" value="Ank_2"/>
    <property type="match status" value="1"/>
</dbReference>
<evidence type="ECO:0000256" key="3">
    <source>
        <dbReference type="PROSITE-ProRule" id="PRU00023"/>
    </source>
</evidence>
<feature type="repeat" description="ANK" evidence="3">
    <location>
        <begin position="144"/>
        <end position="165"/>
    </location>
</feature>
<dbReference type="Proteomes" id="UP000748025">
    <property type="component" value="Unassembled WGS sequence"/>
</dbReference>
<evidence type="ECO:0000256" key="1">
    <source>
        <dbReference type="ARBA" id="ARBA00022737"/>
    </source>
</evidence>
<evidence type="ECO:0000313" key="5">
    <source>
        <dbReference type="Proteomes" id="UP000748025"/>
    </source>
</evidence>
<dbReference type="Gene3D" id="1.25.40.20">
    <property type="entry name" value="Ankyrin repeat-containing domain"/>
    <property type="match status" value="1"/>
</dbReference>
<dbReference type="InterPro" id="IPR036770">
    <property type="entry name" value="Ankyrin_rpt-contain_sf"/>
</dbReference>
<reference evidence="4" key="1">
    <citation type="journal article" date="2020" name="bioRxiv">
        <title>Whole genome comparisons of ergot fungi reveals the divergence and evolution of species within the genus Claviceps are the result of varying mechanisms driving genome evolution and host range expansion.</title>
        <authorList>
            <person name="Wyka S.A."/>
            <person name="Mondo S.J."/>
            <person name="Liu M."/>
            <person name="Dettman J."/>
            <person name="Nalam V."/>
            <person name="Broders K.D."/>
        </authorList>
    </citation>
    <scope>NUCLEOTIDE SEQUENCE</scope>
    <source>
        <strain evidence="4">CCC 602</strain>
    </source>
</reference>
<evidence type="ECO:0008006" key="6">
    <source>
        <dbReference type="Google" id="ProtNLM"/>
    </source>
</evidence>
<gene>
    <name evidence="4" type="ORF">E4U43_002196</name>
</gene>
<evidence type="ECO:0000313" key="4">
    <source>
        <dbReference type="EMBL" id="KAG5999229.1"/>
    </source>
</evidence>
<keyword evidence="5" id="KW-1185">Reference proteome</keyword>
<dbReference type="PANTHER" id="PTHR24198:SF165">
    <property type="entry name" value="ANKYRIN REPEAT-CONTAINING PROTEIN-RELATED"/>
    <property type="match status" value="1"/>
</dbReference>